<comment type="caution">
    <text evidence="3">The sequence shown here is derived from an EMBL/GenBank/DDBJ whole genome shotgun (WGS) entry which is preliminary data.</text>
</comment>
<dbReference type="SUPFAM" id="SSF50998">
    <property type="entry name" value="Quinoprotein alcohol dehydrogenase-like"/>
    <property type="match status" value="1"/>
</dbReference>
<dbReference type="Gene3D" id="2.130.10.10">
    <property type="entry name" value="YVTN repeat-like/Quinoprotein amine dehydrogenase"/>
    <property type="match status" value="1"/>
</dbReference>
<dbReference type="RefSeq" id="WP_184578980.1">
    <property type="nucleotide sequence ID" value="NZ_JACHJL010000025.1"/>
</dbReference>
<evidence type="ECO:0000313" key="4">
    <source>
        <dbReference type="Proteomes" id="UP000588098"/>
    </source>
</evidence>
<dbReference type="InterPro" id="IPR011047">
    <property type="entry name" value="Quinoprotein_ADH-like_sf"/>
</dbReference>
<gene>
    <name evidence="3" type="ORF">FHS42_006701</name>
</gene>
<dbReference type="InterPro" id="IPR011044">
    <property type="entry name" value="Quino_amine_DH_bsu"/>
</dbReference>
<sequence length="652" mass="69982">MRDSDAAQDHDMTQDGEAVRNSGAAGRQHCRTEAEITGRKAPPEAENAPLRTLTPPADATPRASRTADNTKHQPSPTTDGVPLRMLPDELFPEVGSACHVALSADGQWLAVVGYLGSAYTRVRLVLLPQRPRTRLLLYQRADLTRWHVVETPDGDPDVLAFHPALPLLAIGTDDAIDEYERSGILLLVEPETGRRAQVACADAGVLALCWRDEDTLDVLLIESDLTAPVEWEATYSECVVRRPASGDWLDLAAETSVFDVRQPPTRQWPELLEEEADTHQTGLADFACAAGLARSQRGKVWAVEGLADGRVLAASDHDLLECWSPSGQLLWAAPLPAEPRPHSGPDQQLLIASDELTARVTTSFDCYDAQHSIVLVVSLADGSLREERRLEYQALFAARADGVWAARDTCGTYPAPPSWTPSSTLLFAPDGMPLGAVPLGHYDARTELTVRRSPHLYFLVVTDGPAPDAARPEGMSELGAKRPGLIDYVEYNGLPKRQVLWLVRVSPGERGAPGTLQPLFRLGQKAAVRGGPAVYVTDTAGSALILSTDGSAGPRLTRRALPHGEPAWTLPAASAIAGVDVHAGTVYAACAAGELLTVDATTGALIDRTPLTTRGHTFTPLSLVTTATGDVVIGTLEGRLLILRIRQTAADK</sequence>
<organism evidence="3 4">
    <name type="scientific">Streptomyces zagrosensis</name>
    <dbReference type="NCBI Taxonomy" id="1042984"/>
    <lineage>
        <taxon>Bacteria</taxon>
        <taxon>Bacillati</taxon>
        <taxon>Actinomycetota</taxon>
        <taxon>Actinomycetes</taxon>
        <taxon>Kitasatosporales</taxon>
        <taxon>Streptomycetaceae</taxon>
        <taxon>Streptomyces</taxon>
    </lineage>
</organism>
<evidence type="ECO:0000256" key="1">
    <source>
        <dbReference type="SAM" id="MobiDB-lite"/>
    </source>
</evidence>
<dbReference type="InterPro" id="IPR002372">
    <property type="entry name" value="PQQ_rpt_dom"/>
</dbReference>
<dbReference type="EMBL" id="JACHJL010000025">
    <property type="protein sequence ID" value="MBB5939605.1"/>
    <property type="molecule type" value="Genomic_DNA"/>
</dbReference>
<dbReference type="InterPro" id="IPR015943">
    <property type="entry name" value="WD40/YVTN_repeat-like_dom_sf"/>
</dbReference>
<dbReference type="Proteomes" id="UP000588098">
    <property type="component" value="Unassembled WGS sequence"/>
</dbReference>
<protein>
    <recommendedName>
        <fullName evidence="2">Pyrrolo-quinoline quinone repeat domain-containing protein</fullName>
    </recommendedName>
</protein>
<feature type="compositionally biased region" description="Basic and acidic residues" evidence="1">
    <location>
        <begin position="30"/>
        <end position="43"/>
    </location>
</feature>
<keyword evidence="4" id="KW-1185">Reference proteome</keyword>
<reference evidence="3 4" key="1">
    <citation type="submission" date="2020-08" db="EMBL/GenBank/DDBJ databases">
        <title>Genomic Encyclopedia of Type Strains, Phase III (KMG-III): the genomes of soil and plant-associated and newly described type strains.</title>
        <authorList>
            <person name="Whitman W."/>
        </authorList>
    </citation>
    <scope>NUCLEOTIDE SEQUENCE [LARGE SCALE GENOMIC DNA]</scope>
    <source>
        <strain evidence="3 4">CECT 8305</strain>
    </source>
</reference>
<dbReference type="SUPFAM" id="SSF50969">
    <property type="entry name" value="YVTN repeat-like/Quinoprotein amine dehydrogenase"/>
    <property type="match status" value="1"/>
</dbReference>
<proteinExistence type="predicted"/>
<dbReference type="Pfam" id="PF13360">
    <property type="entry name" value="PQQ_2"/>
    <property type="match status" value="1"/>
</dbReference>
<evidence type="ECO:0000259" key="2">
    <source>
        <dbReference type="Pfam" id="PF13360"/>
    </source>
</evidence>
<accession>A0A7W9QG19</accession>
<feature type="compositionally biased region" description="Basic and acidic residues" evidence="1">
    <location>
        <begin position="1"/>
        <end position="13"/>
    </location>
</feature>
<dbReference type="AlphaFoldDB" id="A0A7W9QG19"/>
<feature type="region of interest" description="Disordered" evidence="1">
    <location>
        <begin position="1"/>
        <end position="84"/>
    </location>
</feature>
<evidence type="ECO:0000313" key="3">
    <source>
        <dbReference type="EMBL" id="MBB5939605.1"/>
    </source>
</evidence>
<feature type="domain" description="Pyrrolo-quinoline quinone repeat" evidence="2">
    <location>
        <begin position="578"/>
        <end position="641"/>
    </location>
</feature>
<name>A0A7W9QG19_9ACTN</name>